<dbReference type="OrthoDB" id="168607at2157"/>
<dbReference type="PANTHER" id="PTHR36529">
    <property type="entry name" value="SLL1095 PROTEIN"/>
    <property type="match status" value="1"/>
</dbReference>
<name>M1XRY9_NATM8</name>
<dbReference type="Proteomes" id="UP000011867">
    <property type="component" value="Chromosome"/>
</dbReference>
<dbReference type="eggNOG" id="arCOG04551">
    <property type="taxonomic scope" value="Archaea"/>
</dbReference>
<dbReference type="KEGG" id="nmo:Nmlp_2896"/>
<dbReference type="RefSeq" id="WP_015409809.1">
    <property type="nucleotide sequence ID" value="NC_020388.1"/>
</dbReference>
<dbReference type="PANTHER" id="PTHR36529:SF1">
    <property type="entry name" value="GLYCOSYLTRANSFERASE"/>
    <property type="match status" value="1"/>
</dbReference>
<dbReference type="InterPro" id="IPR018641">
    <property type="entry name" value="Trfase_1_rSAM/seldom-assoc"/>
</dbReference>
<keyword evidence="2" id="KW-1185">Reference proteome</keyword>
<organism evidence="1 2">
    <name type="scientific">Natronomonas moolapensis (strain DSM 18674 / CECT 7526 / JCM 14361 / 8.8.11)</name>
    <dbReference type="NCBI Taxonomy" id="268739"/>
    <lineage>
        <taxon>Archaea</taxon>
        <taxon>Methanobacteriati</taxon>
        <taxon>Methanobacteriota</taxon>
        <taxon>Stenosarchaea group</taxon>
        <taxon>Halobacteria</taxon>
        <taxon>Halobacteriales</taxon>
        <taxon>Natronomonadaceae</taxon>
        <taxon>Natronomonas</taxon>
    </lineage>
</organism>
<dbReference type="AlphaFoldDB" id="M1XRY9"/>
<dbReference type="Gene3D" id="3.90.550.10">
    <property type="entry name" value="Spore Coat Polysaccharide Biosynthesis Protein SpsA, Chain A"/>
    <property type="match status" value="1"/>
</dbReference>
<dbReference type="InterPro" id="IPR029044">
    <property type="entry name" value="Nucleotide-diphossugar_trans"/>
</dbReference>
<reference evidence="1 2" key="1">
    <citation type="journal article" date="2013" name="Genome Announc.">
        <title>Genome of the haloarchaeon Natronomonas moolapensis, a neutrophilic member of a previously haloalkaliphilic genus.</title>
        <authorList>
            <person name="Dyall-Smith M.L."/>
            <person name="Pfeiffer F."/>
            <person name="Oberwinkler T."/>
            <person name="Klee K."/>
            <person name="Rampp M."/>
            <person name="Palm P."/>
            <person name="Gross K."/>
            <person name="Schuster S.C."/>
            <person name="Oesterhelt D."/>
        </authorList>
    </citation>
    <scope>NUCLEOTIDE SEQUENCE [LARGE SCALE GENOMIC DNA]</scope>
    <source>
        <strain evidence="2">DSM 18674 / JCM 14361 / 8.8.11</strain>
    </source>
</reference>
<sequence length="245" mass="25629">MTTIAVLADPPHPDTALPELVADSPLSAAAAASLYAALLKDTALAADRSGGELLVNYRPAEALGLDVDSEVRLRSVLEGVIDPEEARFEVQVGETFAGRAGNTATHLLETEGVGSVGIARPEAALLARTDIDSAAMKLRSTPVVLGPAPGGHVTYAAFAEPIDFGACYAPPALETLTDRALDVGLEVGFLESKPYLRRKADLANLIVDVRTRRKADALVPPHLAEWVGSCDLTVLADGDGLTLEE</sequence>
<evidence type="ECO:0000313" key="2">
    <source>
        <dbReference type="Proteomes" id="UP000011867"/>
    </source>
</evidence>
<dbReference type="GeneID" id="14651572"/>
<gene>
    <name evidence="1" type="ordered locus">Nmlp_2896</name>
</gene>
<evidence type="ECO:0000313" key="1">
    <source>
        <dbReference type="EMBL" id="CCQ37047.1"/>
    </source>
</evidence>
<dbReference type="HOGENOM" id="CLU_1131641_0_0_2"/>
<dbReference type="EMBL" id="HF582854">
    <property type="protein sequence ID" value="CCQ37047.1"/>
    <property type="molecule type" value="Genomic_DNA"/>
</dbReference>
<accession>M1XRY9</accession>
<proteinExistence type="predicted"/>
<protein>
    <submittedName>
        <fullName evidence="1">Uncharacterized protein</fullName>
    </submittedName>
</protein>